<dbReference type="EMBL" id="CP048620">
    <property type="protein sequence ID" value="QPJ66269.1"/>
    <property type="molecule type" value="Genomic_DNA"/>
</dbReference>
<name>A0A7T0C4B5_9BACT</name>
<evidence type="ECO:0000313" key="4">
    <source>
        <dbReference type="Proteomes" id="UP000594464"/>
    </source>
</evidence>
<gene>
    <name evidence="3" type="ORF">G3M78_13045</name>
</gene>
<sequence length="184" mass="21061">MEPPREDLEEKIKRAQDDFEVISDLREKMKLLEAHVSQRKEALDEEIEEKLHEAIQNGRDSLERIAENIEPKLEIHINERLEVIQKQMDRFKEDNVEAVREHLEKSRPEFMEELMEKADASLDEKLRAGHDGLKASVKLELKKEMEEAAALEREAMNKKIALATALAGATTVVGVGIVITKLLS</sequence>
<dbReference type="Proteomes" id="UP000594464">
    <property type="component" value="Chromosome"/>
</dbReference>
<feature type="coiled-coil region" evidence="1">
    <location>
        <begin position="134"/>
        <end position="161"/>
    </location>
</feature>
<keyword evidence="2" id="KW-0472">Membrane</keyword>
<evidence type="ECO:0000313" key="3">
    <source>
        <dbReference type="EMBL" id="QPJ66269.1"/>
    </source>
</evidence>
<evidence type="ECO:0000256" key="2">
    <source>
        <dbReference type="SAM" id="Phobius"/>
    </source>
</evidence>
<proteinExistence type="predicted"/>
<keyword evidence="2" id="KW-1133">Transmembrane helix</keyword>
<accession>A0A7T0C4B5</accession>
<organism evidence="3 4">
    <name type="scientific">Candidatus Nitrohelix vancouverensis</name>
    <dbReference type="NCBI Taxonomy" id="2705534"/>
    <lineage>
        <taxon>Bacteria</taxon>
        <taxon>Pseudomonadati</taxon>
        <taxon>Nitrospinota/Tectimicrobiota group</taxon>
        <taxon>Nitrospinota</taxon>
        <taxon>Nitrospinia</taxon>
        <taxon>Nitrospinales</taxon>
        <taxon>Nitrospinaceae</taxon>
        <taxon>Candidatus Nitrohelix</taxon>
    </lineage>
</organism>
<reference evidence="4" key="1">
    <citation type="submission" date="2020-02" db="EMBL/GenBank/DDBJ databases">
        <title>Genomic and physiological characterization of two novel Nitrospinaceae genera.</title>
        <authorList>
            <person name="Mueller A.J."/>
            <person name="Jung M.-Y."/>
            <person name="Strachan C.R."/>
            <person name="Herbold C.W."/>
            <person name="Kirkegaard R.H."/>
            <person name="Daims H."/>
        </authorList>
    </citation>
    <scope>NUCLEOTIDE SEQUENCE [LARGE SCALE GENOMIC DNA]</scope>
</reference>
<protein>
    <submittedName>
        <fullName evidence="3">Uncharacterized protein</fullName>
    </submittedName>
</protein>
<keyword evidence="1" id="KW-0175">Coiled coil</keyword>
<feature type="transmembrane region" description="Helical" evidence="2">
    <location>
        <begin position="160"/>
        <end position="183"/>
    </location>
</feature>
<evidence type="ECO:0000256" key="1">
    <source>
        <dbReference type="SAM" id="Coils"/>
    </source>
</evidence>
<dbReference type="KEGG" id="nva:G3M78_13045"/>
<keyword evidence="2" id="KW-0812">Transmembrane</keyword>
<dbReference type="AlphaFoldDB" id="A0A7T0C4B5"/>